<dbReference type="InterPro" id="IPR038765">
    <property type="entry name" value="Papain-like_cys_pep_sf"/>
</dbReference>
<dbReference type="GO" id="GO:0008234">
    <property type="term" value="F:cysteine-type peptidase activity"/>
    <property type="evidence" value="ECO:0007669"/>
    <property type="project" value="UniProtKB-KW"/>
</dbReference>
<name>A0A834MC90_RHYFE</name>
<comment type="caution">
    <text evidence="10">The sequence shown here is derived from an EMBL/GenBank/DDBJ whole genome shotgun (WGS) entry which is preliminary data.</text>
</comment>
<dbReference type="SMART" id="SM00848">
    <property type="entry name" value="Inhibitor_I29"/>
    <property type="match status" value="1"/>
</dbReference>
<dbReference type="FunFam" id="3.90.70.10:FF:000006">
    <property type="entry name" value="Cathepsin S"/>
    <property type="match status" value="1"/>
</dbReference>
<keyword evidence="4" id="KW-0788">Thiol protease</keyword>
<dbReference type="Pfam" id="PF00112">
    <property type="entry name" value="Peptidase_C1"/>
    <property type="match status" value="1"/>
</dbReference>
<evidence type="ECO:0000256" key="4">
    <source>
        <dbReference type="ARBA" id="ARBA00022807"/>
    </source>
</evidence>
<evidence type="ECO:0000256" key="3">
    <source>
        <dbReference type="ARBA" id="ARBA00022801"/>
    </source>
</evidence>
<evidence type="ECO:0000256" key="5">
    <source>
        <dbReference type="ARBA" id="ARBA00023145"/>
    </source>
</evidence>
<organism evidence="10 11">
    <name type="scientific">Rhynchophorus ferrugineus</name>
    <name type="common">Red palm weevil</name>
    <name type="synonym">Curculio ferrugineus</name>
    <dbReference type="NCBI Taxonomy" id="354439"/>
    <lineage>
        <taxon>Eukaryota</taxon>
        <taxon>Metazoa</taxon>
        <taxon>Ecdysozoa</taxon>
        <taxon>Arthropoda</taxon>
        <taxon>Hexapoda</taxon>
        <taxon>Insecta</taxon>
        <taxon>Pterygota</taxon>
        <taxon>Neoptera</taxon>
        <taxon>Endopterygota</taxon>
        <taxon>Coleoptera</taxon>
        <taxon>Polyphaga</taxon>
        <taxon>Cucujiformia</taxon>
        <taxon>Curculionidae</taxon>
        <taxon>Dryophthorinae</taxon>
        <taxon>Rhynchophorus</taxon>
    </lineage>
</organism>
<dbReference type="PROSITE" id="PS00639">
    <property type="entry name" value="THIOL_PROTEASE_HIS"/>
    <property type="match status" value="1"/>
</dbReference>
<evidence type="ECO:0000256" key="7">
    <source>
        <dbReference type="SAM" id="SignalP"/>
    </source>
</evidence>
<dbReference type="InterPro" id="IPR013128">
    <property type="entry name" value="Peptidase_C1A"/>
</dbReference>
<keyword evidence="7" id="KW-0732">Signal</keyword>
<dbReference type="Pfam" id="PF08246">
    <property type="entry name" value="Inhibitor_I29"/>
    <property type="match status" value="1"/>
</dbReference>
<evidence type="ECO:0000256" key="6">
    <source>
        <dbReference type="ARBA" id="ARBA00023157"/>
    </source>
</evidence>
<evidence type="ECO:0000256" key="1">
    <source>
        <dbReference type="ARBA" id="ARBA00008455"/>
    </source>
</evidence>
<dbReference type="PRINTS" id="PR00705">
    <property type="entry name" value="PAPAIN"/>
</dbReference>
<comment type="similarity">
    <text evidence="1">Belongs to the peptidase C1 family.</text>
</comment>
<dbReference type="Gene3D" id="3.90.70.10">
    <property type="entry name" value="Cysteine proteinases"/>
    <property type="match status" value="1"/>
</dbReference>
<dbReference type="InterPro" id="IPR025660">
    <property type="entry name" value="Pept_his_AS"/>
</dbReference>
<feature type="domain" description="Peptidase C1A papain C-terminal" evidence="8">
    <location>
        <begin position="113"/>
        <end position="324"/>
    </location>
</feature>
<dbReference type="OrthoDB" id="10253408at2759"/>
<keyword evidence="2" id="KW-0645">Protease</keyword>
<dbReference type="InterPro" id="IPR013201">
    <property type="entry name" value="Prot_inhib_I29"/>
</dbReference>
<dbReference type="CDD" id="cd02248">
    <property type="entry name" value="Peptidase_C1A"/>
    <property type="match status" value="1"/>
</dbReference>
<dbReference type="EMBL" id="JAACXV010000401">
    <property type="protein sequence ID" value="KAF7278428.1"/>
    <property type="molecule type" value="Genomic_DNA"/>
</dbReference>
<keyword evidence="6" id="KW-1015">Disulfide bond</keyword>
<evidence type="ECO:0000313" key="10">
    <source>
        <dbReference type="EMBL" id="KAF7278428.1"/>
    </source>
</evidence>
<evidence type="ECO:0000259" key="9">
    <source>
        <dbReference type="SMART" id="SM00848"/>
    </source>
</evidence>
<keyword evidence="5" id="KW-0865">Zymogen</keyword>
<keyword evidence="11" id="KW-1185">Reference proteome</keyword>
<dbReference type="PROSITE" id="PS00640">
    <property type="entry name" value="THIOL_PROTEASE_ASN"/>
    <property type="match status" value="1"/>
</dbReference>
<feature type="chain" id="PRO_5032407080" evidence="7">
    <location>
        <begin position="18"/>
        <end position="325"/>
    </location>
</feature>
<dbReference type="PROSITE" id="PS00139">
    <property type="entry name" value="THIOL_PROTEASE_CYS"/>
    <property type="match status" value="1"/>
</dbReference>
<dbReference type="InterPro" id="IPR039417">
    <property type="entry name" value="Peptidase_C1A_papain-like"/>
</dbReference>
<proteinExistence type="inferred from homology"/>
<feature type="signal peptide" evidence="7">
    <location>
        <begin position="1"/>
        <end position="17"/>
    </location>
</feature>
<dbReference type="Proteomes" id="UP000625711">
    <property type="component" value="Unassembled WGS sequence"/>
</dbReference>
<dbReference type="AlphaFoldDB" id="A0A834MC90"/>
<dbReference type="InterPro" id="IPR025661">
    <property type="entry name" value="Pept_asp_AS"/>
</dbReference>
<evidence type="ECO:0000259" key="8">
    <source>
        <dbReference type="SMART" id="SM00645"/>
    </source>
</evidence>
<sequence>MRVLVLAVLVFSISVYAELQNDILWKNYKIKHGKTYKNQVEEIKRYAIYQEHIRSIEEHNARFEKGLTSYKKGVNQFTDMTRDEYLAILTLQLNGKPTKTGNRTIFKSSTDDVPDSIDWRDSGIVTAIKDQGTCGACWAFSATGALEAAYAQKTGNLVSFSEQQIVDCSKVEPYGMAGCNGGFMEAAFDYVTDYGIQTETSYPYEGVDGSCRFSGEYVTKANGYIDLPEFEEDALVEAVGTIGPISVAIDANNLAEYASGIYDEPCSSFVLNHGVLAVGYGIENGQPYWLIKNSWGVSWGEEGYFKLKRGENQCGVAVEPSYPLL</sequence>
<protein>
    <submittedName>
        <fullName evidence="10">Uncharacterized protein</fullName>
    </submittedName>
</protein>
<keyword evidence="3" id="KW-0378">Hydrolase</keyword>
<dbReference type="InterPro" id="IPR000668">
    <property type="entry name" value="Peptidase_C1A_C"/>
</dbReference>
<gene>
    <name evidence="10" type="ORF">GWI33_008462</name>
</gene>
<reference evidence="10" key="1">
    <citation type="submission" date="2020-08" db="EMBL/GenBank/DDBJ databases">
        <title>Genome sequencing and assembly of the red palm weevil Rhynchophorus ferrugineus.</title>
        <authorList>
            <person name="Dias G.B."/>
            <person name="Bergman C.M."/>
            <person name="Manee M."/>
        </authorList>
    </citation>
    <scope>NUCLEOTIDE SEQUENCE</scope>
    <source>
        <strain evidence="10">AA-2017</strain>
        <tissue evidence="10">Whole larva</tissue>
    </source>
</reference>
<dbReference type="SUPFAM" id="SSF54001">
    <property type="entry name" value="Cysteine proteinases"/>
    <property type="match status" value="1"/>
</dbReference>
<dbReference type="SMART" id="SM00645">
    <property type="entry name" value="Pept_C1"/>
    <property type="match status" value="1"/>
</dbReference>
<dbReference type="PANTHER" id="PTHR12411">
    <property type="entry name" value="CYSTEINE PROTEASE FAMILY C1-RELATED"/>
    <property type="match status" value="1"/>
</dbReference>
<evidence type="ECO:0000313" key="11">
    <source>
        <dbReference type="Proteomes" id="UP000625711"/>
    </source>
</evidence>
<dbReference type="InterPro" id="IPR000169">
    <property type="entry name" value="Pept_cys_AS"/>
</dbReference>
<dbReference type="GO" id="GO:0006508">
    <property type="term" value="P:proteolysis"/>
    <property type="evidence" value="ECO:0007669"/>
    <property type="project" value="UniProtKB-KW"/>
</dbReference>
<evidence type="ECO:0000256" key="2">
    <source>
        <dbReference type="ARBA" id="ARBA00022670"/>
    </source>
</evidence>
<accession>A0A834MC90</accession>
<feature type="domain" description="Cathepsin propeptide inhibitor" evidence="9">
    <location>
        <begin position="25"/>
        <end position="85"/>
    </location>
</feature>